<dbReference type="EMBL" id="FN648364">
    <property type="protein sequence ID" value="CBN74302.1"/>
    <property type="molecule type" value="Genomic_DNA"/>
</dbReference>
<comment type="similarity">
    <text evidence="1">Belongs to the thioesterase family.</text>
</comment>
<dbReference type="InParanoid" id="D8LH83"/>
<dbReference type="GO" id="GO:0008610">
    <property type="term" value="P:lipid biosynthetic process"/>
    <property type="evidence" value="ECO:0007669"/>
    <property type="project" value="TreeGrafter"/>
</dbReference>
<reference evidence="4 5" key="1">
    <citation type="journal article" date="2010" name="Nature">
        <title>The Ectocarpus genome and the independent evolution of multicellularity in brown algae.</title>
        <authorList>
            <person name="Cock J.M."/>
            <person name="Sterck L."/>
            <person name="Rouze P."/>
            <person name="Scornet D."/>
            <person name="Allen A.E."/>
            <person name="Amoutzias G."/>
            <person name="Anthouard V."/>
            <person name="Artiguenave F."/>
            <person name="Aury J.M."/>
            <person name="Badger J.H."/>
            <person name="Beszteri B."/>
            <person name="Billiau K."/>
            <person name="Bonnet E."/>
            <person name="Bothwell J.H."/>
            <person name="Bowler C."/>
            <person name="Boyen C."/>
            <person name="Brownlee C."/>
            <person name="Carrano C.J."/>
            <person name="Charrier B."/>
            <person name="Cho G.Y."/>
            <person name="Coelho S.M."/>
            <person name="Collen J."/>
            <person name="Corre E."/>
            <person name="Da Silva C."/>
            <person name="Delage L."/>
            <person name="Delaroque N."/>
            <person name="Dittami S.M."/>
            <person name="Doulbeau S."/>
            <person name="Elias M."/>
            <person name="Farnham G."/>
            <person name="Gachon C.M."/>
            <person name="Gschloessl B."/>
            <person name="Heesch S."/>
            <person name="Jabbari K."/>
            <person name="Jubin C."/>
            <person name="Kawai H."/>
            <person name="Kimura K."/>
            <person name="Kloareg B."/>
            <person name="Kupper F.C."/>
            <person name="Lang D."/>
            <person name="Le Bail A."/>
            <person name="Leblanc C."/>
            <person name="Lerouge P."/>
            <person name="Lohr M."/>
            <person name="Lopez P.J."/>
            <person name="Martens C."/>
            <person name="Maumus F."/>
            <person name="Michel G."/>
            <person name="Miranda-Saavedra D."/>
            <person name="Morales J."/>
            <person name="Moreau H."/>
            <person name="Motomura T."/>
            <person name="Nagasato C."/>
            <person name="Napoli C.A."/>
            <person name="Nelson D.R."/>
            <person name="Nyvall-Collen P."/>
            <person name="Peters A.F."/>
            <person name="Pommier C."/>
            <person name="Potin P."/>
            <person name="Poulain J."/>
            <person name="Quesneville H."/>
            <person name="Read B."/>
            <person name="Rensing S.A."/>
            <person name="Ritter A."/>
            <person name="Rousvoal S."/>
            <person name="Samanta M."/>
            <person name="Samson G."/>
            <person name="Schroeder D.C."/>
            <person name="Segurens B."/>
            <person name="Strittmatter M."/>
            <person name="Tonon T."/>
            <person name="Tregear J.W."/>
            <person name="Valentin K."/>
            <person name="von Dassow P."/>
            <person name="Yamagishi T."/>
            <person name="Van de Peer Y."/>
            <person name="Wincker P."/>
        </authorList>
    </citation>
    <scope>NUCLEOTIDE SEQUENCE [LARGE SCALE GENOMIC DNA]</scope>
    <source>
        <strain evidence="5">Ec32 / CCAP1310/4</strain>
    </source>
</reference>
<dbReference type="Proteomes" id="UP000002630">
    <property type="component" value="Linkage Group LG25"/>
</dbReference>
<feature type="region of interest" description="Disordered" evidence="2">
    <location>
        <begin position="1"/>
        <end position="21"/>
    </location>
</feature>
<dbReference type="Pfam" id="PF00975">
    <property type="entry name" value="Thioesterase"/>
    <property type="match status" value="1"/>
</dbReference>
<evidence type="ECO:0000313" key="5">
    <source>
        <dbReference type="Proteomes" id="UP000002630"/>
    </source>
</evidence>
<evidence type="ECO:0000259" key="3">
    <source>
        <dbReference type="Pfam" id="PF00975"/>
    </source>
</evidence>
<dbReference type="OrthoDB" id="541883at2759"/>
<evidence type="ECO:0000256" key="2">
    <source>
        <dbReference type="SAM" id="MobiDB-lite"/>
    </source>
</evidence>
<organism evidence="4 5">
    <name type="scientific">Ectocarpus siliculosus</name>
    <name type="common">Brown alga</name>
    <name type="synonym">Conferva siliculosa</name>
    <dbReference type="NCBI Taxonomy" id="2880"/>
    <lineage>
        <taxon>Eukaryota</taxon>
        <taxon>Sar</taxon>
        <taxon>Stramenopiles</taxon>
        <taxon>Ochrophyta</taxon>
        <taxon>PX clade</taxon>
        <taxon>Phaeophyceae</taxon>
        <taxon>Ectocarpales</taxon>
        <taxon>Ectocarpaceae</taxon>
        <taxon>Ectocarpus</taxon>
    </lineage>
</organism>
<dbReference type="STRING" id="2880.D8LH83"/>
<dbReference type="AlphaFoldDB" id="D8LH83"/>
<dbReference type="SUPFAM" id="SSF53474">
    <property type="entry name" value="alpha/beta-Hydrolases"/>
    <property type="match status" value="1"/>
</dbReference>
<gene>
    <name evidence="4" type="ORF">Esi_0019_0079</name>
</gene>
<dbReference type="EMBL" id="FN649750">
    <property type="protein sequence ID" value="CBN74302.1"/>
    <property type="molecule type" value="Genomic_DNA"/>
</dbReference>
<keyword evidence="5" id="KW-1185">Reference proteome</keyword>
<dbReference type="InterPro" id="IPR001031">
    <property type="entry name" value="Thioesterase"/>
</dbReference>
<proteinExistence type="inferred from homology"/>
<evidence type="ECO:0000313" key="4">
    <source>
        <dbReference type="EMBL" id="CBN74302.1"/>
    </source>
</evidence>
<accession>D8LH83</accession>
<name>D8LH83_ECTSI</name>
<dbReference type="InterPro" id="IPR012223">
    <property type="entry name" value="TEII"/>
</dbReference>
<feature type="domain" description="Thioesterase" evidence="3">
    <location>
        <begin position="121"/>
        <end position="236"/>
    </location>
</feature>
<dbReference type="InterPro" id="IPR029058">
    <property type="entry name" value="AB_hydrolase_fold"/>
</dbReference>
<dbReference type="PANTHER" id="PTHR11487:SF0">
    <property type="entry name" value="S-ACYL FATTY ACID SYNTHASE THIOESTERASE, MEDIUM CHAIN"/>
    <property type="match status" value="1"/>
</dbReference>
<sequence>MEGDRDDGSCNGSLPGWDGEELQYTDGWVTNWAGDSPKDPDKEAGAAVGTMMADTMSAKEKQARRNFYANFTERALAKCGDYSEEKNLIEQDDVDRVEHEHILAWRAWVDLRHRVPKASARLFCCPWAGGNSLMFERWSEELPGVEVVPLLLPGRLTRARENAVTNLSDIVTMVVEAICGLHLLTHEDIPYLIYGHDFGALVAFEICRRVQDEFPMKALIVSSMSCPQCRWYTDERK</sequence>
<protein>
    <submittedName>
        <fullName evidence="4">Thioesterase</fullName>
    </submittedName>
</protein>
<dbReference type="Gene3D" id="3.40.50.1820">
    <property type="entry name" value="alpha/beta hydrolase"/>
    <property type="match status" value="1"/>
</dbReference>
<evidence type="ECO:0000256" key="1">
    <source>
        <dbReference type="ARBA" id="ARBA00007169"/>
    </source>
</evidence>
<dbReference type="PANTHER" id="PTHR11487">
    <property type="entry name" value="THIOESTERASE"/>
    <property type="match status" value="1"/>
</dbReference>